<keyword evidence="13" id="KW-0238">DNA-binding</keyword>
<keyword evidence="7" id="KW-1048">Host nucleus</keyword>
<evidence type="ECO:0000256" key="1">
    <source>
        <dbReference type="ARBA" id="ARBA00004147"/>
    </source>
</evidence>
<dbReference type="KEGG" id="vg:80544172"/>
<dbReference type="Gene3D" id="2.60.120.950">
    <property type="entry name" value="Circovirus capsid protein"/>
    <property type="match status" value="1"/>
</dbReference>
<dbReference type="GO" id="GO:0075732">
    <property type="term" value="P:viral penetration into host nucleus"/>
    <property type="evidence" value="ECO:0007669"/>
    <property type="project" value="UniProtKB-KW"/>
</dbReference>
<keyword evidence="5" id="KW-1163">Viral penetration into host nucleus</keyword>
<dbReference type="GeneID" id="80544172"/>
<dbReference type="EMBL" id="MZ604582">
    <property type="protein sequence ID" value="QZU26806.1"/>
    <property type="molecule type" value="Genomic_DNA"/>
</dbReference>
<evidence type="ECO:0000256" key="14">
    <source>
        <dbReference type="ARBA" id="ARBA00023296"/>
    </source>
</evidence>
<keyword evidence="11" id="KW-0946">Virion</keyword>
<proteinExistence type="inferred from homology"/>
<keyword evidence="12" id="KW-1164">Virus endocytosis by host</keyword>
<keyword evidence="8" id="KW-0945">Host-virus interaction</keyword>
<dbReference type="GO" id="GO:0019069">
    <property type="term" value="P:viral capsid assembly"/>
    <property type="evidence" value="ECO:0007669"/>
    <property type="project" value="InterPro"/>
</dbReference>
<dbReference type="InterPro" id="IPR038652">
    <property type="entry name" value="Circovirus_capsid_sf"/>
</dbReference>
<dbReference type="GO" id="GO:0075509">
    <property type="term" value="P:endocytosis involved in viral entry into host cell"/>
    <property type="evidence" value="ECO:0007669"/>
    <property type="project" value="UniProtKB-KW"/>
</dbReference>
<dbReference type="GO" id="GO:0042025">
    <property type="term" value="C:host cell nucleus"/>
    <property type="evidence" value="ECO:0007669"/>
    <property type="project" value="UniProtKB-SubCell"/>
</dbReference>
<keyword evidence="10" id="KW-1161">Viral attachment to host cell</keyword>
<evidence type="ECO:0000256" key="4">
    <source>
        <dbReference type="ARBA" id="ARBA00022431"/>
    </source>
</evidence>
<evidence type="ECO:0000256" key="9">
    <source>
        <dbReference type="ARBA" id="ARBA00022595"/>
    </source>
</evidence>
<evidence type="ECO:0000256" key="11">
    <source>
        <dbReference type="ARBA" id="ARBA00022844"/>
    </source>
</evidence>
<evidence type="ECO:0000256" key="5">
    <source>
        <dbReference type="ARBA" id="ARBA00022524"/>
    </source>
</evidence>
<dbReference type="GO" id="GO:0019062">
    <property type="term" value="P:virion attachment to host cell"/>
    <property type="evidence" value="ECO:0007669"/>
    <property type="project" value="UniProtKB-KW"/>
</dbReference>
<dbReference type="GO" id="GO:0043657">
    <property type="term" value="C:host cell"/>
    <property type="evidence" value="ECO:0007669"/>
    <property type="project" value="GOC"/>
</dbReference>
<sequence>MASLRSRRIRGRRFGHYFLKRRRYARRGRRHHPYHVPRPLSRRYAVTNLRLTTNESKTITPSSSGGWFTFTPTAFNLRTAWTGNASASAPTYLWDYYRIRWVRVEIWPTFQIFNVPASLGSSAIDLDNRISETPMSGPVRADPLADRSSRRTWTPAHRHKRFFTPKPALLNMSGASSGDSRFFQPTNLTKQFWLNCKDDTTTHHGIAFSLFATNGESYTFQIKVTYYIQFREFLGPTITAVDNTRARLAEMEMY</sequence>
<organism evidence="16 17">
    <name type="scientific">WigFec circovirus 1</name>
    <dbReference type="NCBI Taxonomy" id="2873951"/>
    <lineage>
        <taxon>Viruses</taxon>
        <taxon>Monodnaviria</taxon>
        <taxon>Shotokuvirae</taxon>
        <taxon>Cressdnaviricota</taxon>
        <taxon>Arfiviricetes</taxon>
        <taxon>Cirlivirales</taxon>
        <taxon>Circoviridae</taxon>
        <taxon>Circovirus</taxon>
        <taxon>Circovirus naaleeli</taxon>
    </lineage>
</organism>
<keyword evidence="17" id="KW-1185">Reference proteome</keyword>
<dbReference type="GO" id="GO:0003677">
    <property type="term" value="F:DNA binding"/>
    <property type="evidence" value="ECO:0007669"/>
    <property type="project" value="UniProtKB-KW"/>
</dbReference>
<reference evidence="16 17" key="1">
    <citation type="submission" date="2021-07" db="EMBL/GenBank/DDBJ databases">
        <title>Novel viruses belonging to the Circoviridae family identified in wild waterfowl samples.</title>
        <authorList>
            <person name="Khalifeh A."/>
            <person name="Custer J."/>
            <person name="Kraberger S."/>
            <person name="Varsani A."/>
        </authorList>
    </citation>
    <scope>NUCLEOTIDE SEQUENCE [LARGE SCALE GENOMIC DNA]</scope>
    <source>
        <strain evidence="16">TBirdK19_657</strain>
    </source>
</reference>
<evidence type="ECO:0000256" key="13">
    <source>
        <dbReference type="ARBA" id="ARBA00023125"/>
    </source>
</evidence>
<evidence type="ECO:0000256" key="3">
    <source>
        <dbReference type="ARBA" id="ARBA00010301"/>
    </source>
</evidence>
<dbReference type="Pfam" id="PF02443">
    <property type="entry name" value="Circo_capsid"/>
    <property type="match status" value="1"/>
</dbReference>
<evidence type="ECO:0000256" key="8">
    <source>
        <dbReference type="ARBA" id="ARBA00022581"/>
    </source>
</evidence>
<keyword evidence="6" id="KW-0167">Capsid protein</keyword>
<keyword evidence="14" id="KW-1160">Virus entry into host cell</keyword>
<evidence type="ECO:0000256" key="2">
    <source>
        <dbReference type="ARBA" id="ARBA00004328"/>
    </source>
</evidence>
<keyword evidence="9" id="KW-1162">Viral penetration into host cytoplasm</keyword>
<dbReference type="RefSeq" id="YP_010805281.1">
    <property type="nucleotide sequence ID" value="NC_077144.1"/>
</dbReference>
<dbReference type="InterPro" id="IPR003383">
    <property type="entry name" value="Circovirus_capsid"/>
</dbReference>
<evidence type="ECO:0000313" key="16">
    <source>
        <dbReference type="EMBL" id="QZU26806.1"/>
    </source>
</evidence>
<comment type="subcellular location">
    <subcellularLocation>
        <location evidence="1">Host nucleus</location>
    </subcellularLocation>
    <subcellularLocation>
        <location evidence="2">Virion</location>
    </subcellularLocation>
</comment>
<evidence type="ECO:0000256" key="15">
    <source>
        <dbReference type="ARBA" id="ARBA00046863"/>
    </source>
</evidence>
<evidence type="ECO:0000256" key="7">
    <source>
        <dbReference type="ARBA" id="ARBA00022562"/>
    </source>
</evidence>
<protein>
    <submittedName>
        <fullName evidence="16">Capsid protein</fullName>
    </submittedName>
</protein>
<evidence type="ECO:0000256" key="6">
    <source>
        <dbReference type="ARBA" id="ARBA00022561"/>
    </source>
</evidence>
<name>A0AAX1PCW4_9CIRC</name>
<keyword evidence="4" id="KW-1140">T=1 icosahedral capsid protein</keyword>
<dbReference type="Proteomes" id="UP001157347">
    <property type="component" value="Segment"/>
</dbReference>
<evidence type="ECO:0000313" key="17">
    <source>
        <dbReference type="Proteomes" id="UP001157347"/>
    </source>
</evidence>
<comment type="similarity">
    <text evidence="3">Belongs to the circoviridae capsid protein family.</text>
</comment>
<dbReference type="GO" id="GO:0039615">
    <property type="term" value="C:T=1 icosahedral viral capsid"/>
    <property type="evidence" value="ECO:0007669"/>
    <property type="project" value="UniProtKB-KW"/>
</dbReference>
<evidence type="ECO:0000256" key="12">
    <source>
        <dbReference type="ARBA" id="ARBA00022890"/>
    </source>
</evidence>
<comment type="subunit">
    <text evidence="15">Homomultimer. Assembles in the nucleus, presumably in an immature form, then migrates to the cytoplasm once assembled as mature virion. Interacts with Rep; this interaction relocates Rep into the nucleus.</text>
</comment>
<evidence type="ECO:0000256" key="10">
    <source>
        <dbReference type="ARBA" id="ARBA00022804"/>
    </source>
</evidence>
<accession>A0AAX1PCW4</accession>